<reference evidence="3" key="2">
    <citation type="submission" date="2020-04" db="EMBL/GenBank/DDBJ databases">
        <authorList>
            <consortium name="NCBI Genome Project"/>
        </authorList>
    </citation>
    <scope>NUCLEOTIDE SEQUENCE</scope>
    <source>
        <strain evidence="3">CBS 304.34</strain>
    </source>
</reference>
<dbReference type="EMBL" id="MU003694">
    <property type="protein sequence ID" value="KAF2814667.1"/>
    <property type="molecule type" value="Genomic_DNA"/>
</dbReference>
<name>A0A6A6Z348_9PEZI</name>
<sequence>MARVMVLWCELAESGAGEALSPRLPSRPRTLHSALSSRATCRNWPGCGNTKSCPISRIGVPSCGWAVLLPSRIWADDSEVENSSSRQHAAFK</sequence>
<dbReference type="GeneID" id="54459857"/>
<evidence type="ECO:0000313" key="3">
    <source>
        <dbReference type="RefSeq" id="XP_033581631.1"/>
    </source>
</evidence>
<proteinExistence type="predicted"/>
<evidence type="ECO:0000313" key="2">
    <source>
        <dbReference type="Proteomes" id="UP000504636"/>
    </source>
</evidence>
<dbReference type="RefSeq" id="XP_033581631.1">
    <property type="nucleotide sequence ID" value="XM_033718964.1"/>
</dbReference>
<protein>
    <submittedName>
        <fullName evidence="1 3">Uncharacterized protein</fullName>
    </submittedName>
</protein>
<dbReference type="AlphaFoldDB" id="A0A6A6Z348"/>
<reference evidence="3" key="3">
    <citation type="submission" date="2025-04" db="UniProtKB">
        <authorList>
            <consortium name="RefSeq"/>
        </authorList>
    </citation>
    <scope>IDENTIFICATION</scope>
    <source>
        <strain evidence="3">CBS 304.34</strain>
    </source>
</reference>
<gene>
    <name evidence="1 3" type="ORF">BDZ99DRAFT_458663</name>
</gene>
<keyword evidence="2" id="KW-1185">Reference proteome</keyword>
<dbReference type="Proteomes" id="UP000504636">
    <property type="component" value="Unplaced"/>
</dbReference>
<reference evidence="1 3" key="1">
    <citation type="journal article" date="2020" name="Stud. Mycol.">
        <title>101 Dothideomycetes genomes: a test case for predicting lifestyles and emergence of pathogens.</title>
        <authorList>
            <person name="Haridas S."/>
            <person name="Albert R."/>
            <person name="Binder M."/>
            <person name="Bloem J."/>
            <person name="Labutti K."/>
            <person name="Salamov A."/>
            <person name="Andreopoulos B."/>
            <person name="Baker S."/>
            <person name="Barry K."/>
            <person name="Bills G."/>
            <person name="Bluhm B."/>
            <person name="Cannon C."/>
            <person name="Castanera R."/>
            <person name="Culley D."/>
            <person name="Daum C."/>
            <person name="Ezra D."/>
            <person name="Gonzalez J."/>
            <person name="Henrissat B."/>
            <person name="Kuo A."/>
            <person name="Liang C."/>
            <person name="Lipzen A."/>
            <person name="Lutzoni F."/>
            <person name="Magnuson J."/>
            <person name="Mondo S."/>
            <person name="Nolan M."/>
            <person name="Ohm R."/>
            <person name="Pangilinan J."/>
            <person name="Park H.-J."/>
            <person name="Ramirez L."/>
            <person name="Alfaro M."/>
            <person name="Sun H."/>
            <person name="Tritt A."/>
            <person name="Yoshinaga Y."/>
            <person name="Zwiers L.-H."/>
            <person name="Turgeon B."/>
            <person name="Goodwin S."/>
            <person name="Spatafora J."/>
            <person name="Crous P."/>
            <person name="Grigoriev I."/>
        </authorList>
    </citation>
    <scope>NUCLEOTIDE SEQUENCE</scope>
    <source>
        <strain evidence="1 3">CBS 304.34</strain>
    </source>
</reference>
<accession>A0A6A6Z348</accession>
<organism evidence="1">
    <name type="scientific">Mytilinidion resinicola</name>
    <dbReference type="NCBI Taxonomy" id="574789"/>
    <lineage>
        <taxon>Eukaryota</taxon>
        <taxon>Fungi</taxon>
        <taxon>Dikarya</taxon>
        <taxon>Ascomycota</taxon>
        <taxon>Pezizomycotina</taxon>
        <taxon>Dothideomycetes</taxon>
        <taxon>Pleosporomycetidae</taxon>
        <taxon>Mytilinidiales</taxon>
        <taxon>Mytilinidiaceae</taxon>
        <taxon>Mytilinidion</taxon>
    </lineage>
</organism>
<evidence type="ECO:0000313" key="1">
    <source>
        <dbReference type="EMBL" id="KAF2814667.1"/>
    </source>
</evidence>